<dbReference type="RefSeq" id="WP_275119703.1">
    <property type="nucleotide sequence ID" value="NZ_JAOTPO010000013.1"/>
</dbReference>
<gene>
    <name evidence="1" type="ORF">N7Z68_17165</name>
</gene>
<dbReference type="EMBL" id="JAOTPO010000013">
    <property type="protein sequence ID" value="MDE5415094.1"/>
    <property type="molecule type" value="Genomic_DNA"/>
</dbReference>
<keyword evidence="2" id="KW-1185">Reference proteome</keyword>
<protein>
    <submittedName>
        <fullName evidence="1">DUF1292 domain-containing protein</fullName>
    </submittedName>
</protein>
<proteinExistence type="predicted"/>
<organism evidence="1 2">
    <name type="scientific">Alkalihalobacterium chitinilyticum</name>
    <dbReference type="NCBI Taxonomy" id="2980103"/>
    <lineage>
        <taxon>Bacteria</taxon>
        <taxon>Bacillati</taxon>
        <taxon>Bacillota</taxon>
        <taxon>Bacilli</taxon>
        <taxon>Bacillales</taxon>
        <taxon>Bacillaceae</taxon>
        <taxon>Alkalihalobacterium</taxon>
    </lineage>
</organism>
<reference evidence="1" key="1">
    <citation type="submission" date="2024-05" db="EMBL/GenBank/DDBJ databases">
        <title>Alkalihalobacillus sp. strain MEB203 novel alkaliphilic bacterium from Lonar Lake, India.</title>
        <authorList>
            <person name="Joshi A."/>
            <person name="Thite S."/>
            <person name="Mengade P."/>
        </authorList>
    </citation>
    <scope>NUCLEOTIDE SEQUENCE</scope>
    <source>
        <strain evidence="1">MEB 203</strain>
    </source>
</reference>
<dbReference type="InterPro" id="IPR009711">
    <property type="entry name" value="UPF0473"/>
</dbReference>
<sequence length="92" mass="10585">MAVEIGEELYFGDEGNEELYEVLYTCELNEKHYLVAGLSADLENPDKDPNIISFSYTEDEEGTLFFDELSDEEWQQVEAKFNAYIEEVGQEG</sequence>
<dbReference type="Proteomes" id="UP001148125">
    <property type="component" value="Unassembled WGS sequence"/>
</dbReference>
<accession>A0ABT5VLG1</accession>
<evidence type="ECO:0000313" key="2">
    <source>
        <dbReference type="Proteomes" id="UP001148125"/>
    </source>
</evidence>
<dbReference type="Pfam" id="PF06949">
    <property type="entry name" value="DUF1292"/>
    <property type="match status" value="1"/>
</dbReference>
<name>A0ABT5VLG1_9BACI</name>
<comment type="caution">
    <text evidence="1">The sequence shown here is derived from an EMBL/GenBank/DDBJ whole genome shotgun (WGS) entry which is preliminary data.</text>
</comment>
<evidence type="ECO:0000313" key="1">
    <source>
        <dbReference type="EMBL" id="MDE5415094.1"/>
    </source>
</evidence>